<evidence type="ECO:0000313" key="2">
    <source>
        <dbReference type="Proteomes" id="UP000464754"/>
    </source>
</evidence>
<dbReference type="AlphaFoldDB" id="A0A6N4TM93"/>
<sequence>MDKKKAMEIISRWIDVRSIAGYEIVGIGFKGMKEIRISFKKKDVKKK</sequence>
<keyword evidence="2" id="KW-1185">Reference proteome</keyword>
<dbReference type="Proteomes" id="UP000464754">
    <property type="component" value="Chromosome"/>
</dbReference>
<proteinExistence type="predicted"/>
<dbReference type="EMBL" id="AP019695">
    <property type="protein sequence ID" value="BBK23869.1"/>
    <property type="molecule type" value="Genomic_DNA"/>
</dbReference>
<name>A0A6N4TM93_9FIRM</name>
<organism evidence="1 2">
    <name type="scientific">Amedibacterium intestinale</name>
    <dbReference type="NCBI Taxonomy" id="2583452"/>
    <lineage>
        <taxon>Bacteria</taxon>
        <taxon>Bacillati</taxon>
        <taxon>Bacillota</taxon>
        <taxon>Erysipelotrichia</taxon>
        <taxon>Erysipelotrichales</taxon>
        <taxon>Erysipelotrichaceae</taxon>
        <taxon>Amedibacterium</taxon>
    </lineage>
</organism>
<gene>
    <name evidence="1" type="ORF">Aargi30884_27720</name>
</gene>
<dbReference type="KEGG" id="aarg:Aargi30884_27720"/>
<accession>A0A6N4TM93</accession>
<protein>
    <submittedName>
        <fullName evidence="1">Uncharacterized protein</fullName>
    </submittedName>
</protein>
<reference evidence="2" key="1">
    <citation type="submission" date="2019-05" db="EMBL/GenBank/DDBJ databases">
        <title>Complete genome sequencing of Absiella argi strain JCM 30884.</title>
        <authorList>
            <person name="Sakamoto M."/>
            <person name="Murakami T."/>
            <person name="Mori H."/>
        </authorList>
    </citation>
    <scope>NUCLEOTIDE SEQUENCE [LARGE SCALE GENOMIC DNA]</scope>
    <source>
        <strain evidence="2">JCM 30884</strain>
    </source>
</reference>
<dbReference type="RefSeq" id="WP_163052531.1">
    <property type="nucleotide sequence ID" value="NZ_AP019695.1"/>
</dbReference>
<evidence type="ECO:0000313" key="1">
    <source>
        <dbReference type="EMBL" id="BBK23869.1"/>
    </source>
</evidence>